<dbReference type="EMBL" id="BGZK01000219">
    <property type="protein sequence ID" value="GBP29321.1"/>
    <property type="molecule type" value="Genomic_DNA"/>
</dbReference>
<protein>
    <submittedName>
        <fullName evidence="2">Uncharacterized protein</fullName>
    </submittedName>
</protein>
<dbReference type="OrthoDB" id="6344011at2759"/>
<dbReference type="Proteomes" id="UP000299102">
    <property type="component" value="Unassembled WGS sequence"/>
</dbReference>
<accession>A0A4C1US77</accession>
<reference evidence="2 3" key="1">
    <citation type="journal article" date="2019" name="Commun. Biol.">
        <title>The bagworm genome reveals a unique fibroin gene that provides high tensile strength.</title>
        <authorList>
            <person name="Kono N."/>
            <person name="Nakamura H."/>
            <person name="Ohtoshi R."/>
            <person name="Tomita M."/>
            <person name="Numata K."/>
            <person name="Arakawa K."/>
        </authorList>
    </citation>
    <scope>NUCLEOTIDE SEQUENCE [LARGE SCALE GENOMIC DNA]</scope>
</reference>
<evidence type="ECO:0000313" key="2">
    <source>
        <dbReference type="EMBL" id="GBP29321.1"/>
    </source>
</evidence>
<sequence length="89" mass="9684">MGCGTSNHVVAPATEEEDKSANGAVATNGHEKRDHGHDHDKYEHLPTVVLPETPAKPKPLLDTIWMPVFNQRAAHPIDRLSAARAATRT</sequence>
<comment type="caution">
    <text evidence="2">The sequence shown here is derived from an EMBL/GenBank/DDBJ whole genome shotgun (WGS) entry which is preliminary data.</text>
</comment>
<name>A0A4C1US77_EUMVA</name>
<keyword evidence="3" id="KW-1185">Reference proteome</keyword>
<feature type="region of interest" description="Disordered" evidence="1">
    <location>
        <begin position="1"/>
        <end position="42"/>
    </location>
</feature>
<evidence type="ECO:0000256" key="1">
    <source>
        <dbReference type="SAM" id="MobiDB-lite"/>
    </source>
</evidence>
<feature type="compositionally biased region" description="Basic and acidic residues" evidence="1">
    <location>
        <begin position="29"/>
        <end position="42"/>
    </location>
</feature>
<gene>
    <name evidence="2" type="ORF">EVAR_22692_1</name>
</gene>
<evidence type="ECO:0000313" key="3">
    <source>
        <dbReference type="Proteomes" id="UP000299102"/>
    </source>
</evidence>
<proteinExistence type="predicted"/>
<dbReference type="AlphaFoldDB" id="A0A4C1US77"/>
<organism evidence="2 3">
    <name type="scientific">Eumeta variegata</name>
    <name type="common">Bagworm moth</name>
    <name type="synonym">Eumeta japonica</name>
    <dbReference type="NCBI Taxonomy" id="151549"/>
    <lineage>
        <taxon>Eukaryota</taxon>
        <taxon>Metazoa</taxon>
        <taxon>Ecdysozoa</taxon>
        <taxon>Arthropoda</taxon>
        <taxon>Hexapoda</taxon>
        <taxon>Insecta</taxon>
        <taxon>Pterygota</taxon>
        <taxon>Neoptera</taxon>
        <taxon>Endopterygota</taxon>
        <taxon>Lepidoptera</taxon>
        <taxon>Glossata</taxon>
        <taxon>Ditrysia</taxon>
        <taxon>Tineoidea</taxon>
        <taxon>Psychidae</taxon>
        <taxon>Oiketicinae</taxon>
        <taxon>Eumeta</taxon>
    </lineage>
</organism>